<accession>A0A1I2K217</accession>
<evidence type="ECO:0000256" key="5">
    <source>
        <dbReference type="ARBA" id="ARBA00023088"/>
    </source>
</evidence>
<proteinExistence type="predicted"/>
<organism evidence="10 11">
    <name type="scientific">Clostridium cadaveris</name>
    <dbReference type="NCBI Taxonomy" id="1529"/>
    <lineage>
        <taxon>Bacteria</taxon>
        <taxon>Bacillati</taxon>
        <taxon>Bacillota</taxon>
        <taxon>Clostridia</taxon>
        <taxon>Eubacteriales</taxon>
        <taxon>Clostridiaceae</taxon>
        <taxon>Clostridium</taxon>
    </lineage>
</organism>
<dbReference type="Proteomes" id="UP000182135">
    <property type="component" value="Unassembled WGS sequence"/>
</dbReference>
<gene>
    <name evidence="10" type="ORF">SAMN04487885_10451</name>
</gene>
<dbReference type="PANTHER" id="PTHR43283:SF11">
    <property type="entry name" value="BETA-LACTAMASE-RELATED DOMAIN-CONTAINING PROTEIN"/>
    <property type="match status" value="1"/>
</dbReference>
<dbReference type="GO" id="GO:0016787">
    <property type="term" value="F:hydrolase activity"/>
    <property type="evidence" value="ECO:0007669"/>
    <property type="project" value="UniProtKB-KW"/>
</dbReference>
<feature type="domain" description="Beta-lactamase-related" evidence="8">
    <location>
        <begin position="164"/>
        <end position="516"/>
    </location>
</feature>
<evidence type="ECO:0000259" key="9">
    <source>
        <dbReference type="Pfam" id="PF00746"/>
    </source>
</evidence>
<dbReference type="Pfam" id="PF00144">
    <property type="entry name" value="Beta-lactamase"/>
    <property type="match status" value="2"/>
</dbReference>
<evidence type="ECO:0000313" key="11">
    <source>
        <dbReference type="Proteomes" id="UP000182135"/>
    </source>
</evidence>
<dbReference type="InterPro" id="IPR012338">
    <property type="entry name" value="Beta-lactam/transpept-like"/>
</dbReference>
<evidence type="ECO:0000256" key="7">
    <source>
        <dbReference type="SAM" id="SignalP"/>
    </source>
</evidence>
<dbReference type="EMBL" id="FOOE01000004">
    <property type="protein sequence ID" value="SFF60914.1"/>
    <property type="molecule type" value="Genomic_DNA"/>
</dbReference>
<dbReference type="Gene3D" id="3.40.710.10">
    <property type="entry name" value="DD-peptidase/beta-lactamase superfamily"/>
    <property type="match status" value="2"/>
</dbReference>
<dbReference type="InterPro" id="IPR019931">
    <property type="entry name" value="LPXTG_anchor"/>
</dbReference>
<keyword evidence="1" id="KW-0134">Cell wall</keyword>
<dbReference type="PANTHER" id="PTHR43283">
    <property type="entry name" value="BETA-LACTAMASE-RELATED"/>
    <property type="match status" value="1"/>
</dbReference>
<reference evidence="10 11" key="1">
    <citation type="submission" date="2016-10" db="EMBL/GenBank/DDBJ databases">
        <authorList>
            <person name="de Groot N.N."/>
        </authorList>
    </citation>
    <scope>NUCLEOTIDE SEQUENCE [LARGE SCALE GENOMIC DNA]</scope>
    <source>
        <strain evidence="10 11">NLAE-zl-G419</strain>
    </source>
</reference>
<keyword evidence="11" id="KW-1185">Reference proteome</keyword>
<dbReference type="RefSeq" id="WP_074844600.1">
    <property type="nucleotide sequence ID" value="NZ_FOOE01000004.1"/>
</dbReference>
<dbReference type="Pfam" id="PF00746">
    <property type="entry name" value="Gram_pos_anchor"/>
    <property type="match status" value="1"/>
</dbReference>
<dbReference type="SUPFAM" id="SSF56601">
    <property type="entry name" value="beta-lactamase/transpeptidase-like"/>
    <property type="match status" value="2"/>
</dbReference>
<dbReference type="eggNOG" id="COG1680">
    <property type="taxonomic scope" value="Bacteria"/>
</dbReference>
<sequence length="1109" mass="121055">MKKNLKTFIAALALTTFIGNSTLASASAAKQYGLNLNSETTVLGSRNRSSFKGYAGQGTLTIKGNGASNAEVYVNDKLVDVSAALKNGSGVVDISKYTVDGYNNVKVTEVSPANSKIEIAVSAPTVKDTRNTEEFSKSKLNYVDKFIRQETKGINPITGEDMIASGKVQAGFPGAVLTVVKDGEIVKSTAYGTKQLWNKNDLIPEAQREPMTENTMFDLASNSKMYSTNLALMKLVYEGKIDLDDKVQKYLPEYKDAPDAEFKGKSTITLRHLLHHCAGHKSSIRFYEESSGEFYSHDREKTISLLSKVPLTYEIGSKTVYSDTDYMILGYIVEQVTGMKQDKYVEENIYKPLGLKNTCYNPLEKGFTVDQFAATERNGNTRDGSRNYPDIRTETVRGEVHDEKAFYCMDGVSGHAGLFSTGKDLAVLTQLLLNGGTYGNVTLFDKATLDEFIKPSYYGADWGLGWNSQDGKRSRDWMFSPYTYNTIGHTGWTGTLTSIDFENNMAVILLTNERNSPCPKGKFEGELQFQTGRYGSPITLVYEALLENKSATSSKNEETLTKVLDTKSKNTFEFPRITSTARPLINNKVGFYGYEGRGYLLIQNSGVTNADVYVNGNKLNIGDLSSYNGDGKIFDIGAYTKNGVNALKVENIAPEKDAKLNISIVYPELVKSDKSLSRFSTIDSIINSEIKRGVSGASLGVINNGELIKESYYGTAIEDKLIPLGNGTEAFATALAIEKLISDGIVKYTDSASKYVEGINDSITIRNLLEHTSGLPEKITQTSASQEFASGSKVRYSEYDGYFLGKIVEKASGMTLDEYVESMIYKPLGLNNTMFNPTSKGIDSSKVEAGLNDYTSENLNGVSGISGLYSTIKDMSVLSQLILNYGGYGTDKIIDKNQIQYMISAVDENPQQALGFIRQGSYDNIESLGAYGSSRTIGFESNTGVSVAIDMESGCASVFTAMDKGSSFIVSRGGNVMSLVREALNAQGDDNYSSLLQMTKDAVSRANNDNSEDNRKAVVALMEVVIEKLGAETAKPIIESMIDSTEKTYLLGLVNPKADLDTDNESKEDGKPTLPQTGSLVDTNMMIALGSIIAASGIVVDRKNRKKVN</sequence>
<dbReference type="STRING" id="1529.SAMN04487885_10451"/>
<keyword evidence="5" id="KW-0572">Peptidoglycan-anchor</keyword>
<keyword evidence="6" id="KW-0812">Transmembrane</keyword>
<keyword evidence="2" id="KW-0964">Secreted</keyword>
<evidence type="ECO:0000256" key="1">
    <source>
        <dbReference type="ARBA" id="ARBA00022512"/>
    </source>
</evidence>
<dbReference type="InterPro" id="IPR050789">
    <property type="entry name" value="Diverse_Enzym_Activities"/>
</dbReference>
<evidence type="ECO:0000256" key="2">
    <source>
        <dbReference type="ARBA" id="ARBA00022525"/>
    </source>
</evidence>
<feature type="signal peptide" evidence="7">
    <location>
        <begin position="1"/>
        <end position="26"/>
    </location>
</feature>
<feature type="domain" description="Gram-positive cocci surface proteins LPxTG" evidence="9">
    <location>
        <begin position="1067"/>
        <end position="1109"/>
    </location>
</feature>
<evidence type="ECO:0000256" key="3">
    <source>
        <dbReference type="ARBA" id="ARBA00022729"/>
    </source>
</evidence>
<dbReference type="NCBIfam" id="NF002968">
    <property type="entry name" value="PRK03642.1"/>
    <property type="match status" value="1"/>
</dbReference>
<dbReference type="InterPro" id="IPR001466">
    <property type="entry name" value="Beta-lactam-related"/>
</dbReference>
<keyword evidence="6" id="KW-1133">Transmembrane helix</keyword>
<evidence type="ECO:0000313" key="10">
    <source>
        <dbReference type="EMBL" id="SFF60914.1"/>
    </source>
</evidence>
<keyword evidence="6" id="KW-0472">Membrane</keyword>
<feature type="chain" id="PRO_5039475687" evidence="7">
    <location>
        <begin position="27"/>
        <end position="1109"/>
    </location>
</feature>
<name>A0A1I2K217_9CLOT</name>
<protein>
    <submittedName>
        <fullName evidence="10">CubicO group peptidase, beta-lactamase class C family</fullName>
    </submittedName>
</protein>
<dbReference type="AlphaFoldDB" id="A0A1I2K217"/>
<feature type="transmembrane region" description="Helical" evidence="6">
    <location>
        <begin position="1083"/>
        <end position="1100"/>
    </location>
</feature>
<feature type="domain" description="Beta-lactamase-related" evidence="8">
    <location>
        <begin position="691"/>
        <end position="894"/>
    </location>
</feature>
<evidence type="ECO:0000256" key="4">
    <source>
        <dbReference type="ARBA" id="ARBA00022801"/>
    </source>
</evidence>
<keyword evidence="3 7" id="KW-0732">Signal</keyword>
<evidence type="ECO:0000256" key="6">
    <source>
        <dbReference type="SAM" id="Phobius"/>
    </source>
</evidence>
<keyword evidence="4" id="KW-0378">Hydrolase</keyword>
<evidence type="ECO:0000259" key="8">
    <source>
        <dbReference type="Pfam" id="PF00144"/>
    </source>
</evidence>